<protein>
    <submittedName>
        <fullName evidence="3">Uncharacterized protein</fullName>
    </submittedName>
</protein>
<sequence>MKNIRIRFTDKIGKFFLILGFNLLKYIIFILPFILIGKALYLCFNNDVWNLAYFSQQLISNLPFCGKMLSQNLWGNNLILSLDMIQNNQKFTEFIVAGGLGSCFGRSIYESFFYYFKLPALAGSAAYVGEDLYKTPYVKIPLVLQSTQDSNLNLGSGAEGSTGISVENTGVGTPTGGRTPPSYPSSPGRGTAEQEAFYRLAEPTPLWKQVVTDFYAGWVPGHQKLTQYLIRLNNSCSQFSLNVPVNNTNPDINEVSLIKHLQTIIEKHSEIITNSFNLRDHFINDLRHYLNDEDKAKIDEITRRIEEVTDDYINKLGNMNESFENRTKLKVFFDSTNSYRNTLKKEYTAKDVILQKGLKQHPVFENKDFKKMINSDYRNTLKSFHDQEGYLKKRITEIFNEPKRNN</sequence>
<organism evidence="3">
    <name type="scientific">Madurella sp</name>
    <dbReference type="NCBI Taxonomy" id="2420206"/>
    <lineage>
        <taxon>Eukaryota</taxon>
        <taxon>Fungi</taxon>
        <taxon>Dikarya</taxon>
        <taxon>Ascomycota</taxon>
        <taxon>Pezizomycotina</taxon>
        <taxon>Sordariomycetes</taxon>
        <taxon>Sordariomycetidae</taxon>
        <taxon>Sordariales</taxon>
        <taxon>Sordariales incertae sedis</taxon>
        <taxon>Madurella</taxon>
    </lineage>
</organism>
<evidence type="ECO:0000313" key="3">
    <source>
        <dbReference type="EMBL" id="XCB11013.1"/>
    </source>
</evidence>
<dbReference type="EMBL" id="PP855516">
    <property type="protein sequence ID" value="XCB11013.1"/>
    <property type="molecule type" value="Genomic_DNA"/>
</dbReference>
<feature type="compositionally biased region" description="Low complexity" evidence="1">
    <location>
        <begin position="169"/>
        <end position="190"/>
    </location>
</feature>
<proteinExistence type="predicted"/>
<reference evidence="3" key="1">
    <citation type="submission" date="2024-05" db="EMBL/GenBank/DDBJ databases">
        <authorList>
            <person name="Wallis C.M."/>
        </authorList>
    </citation>
    <scope>NUCLEOTIDE SEQUENCE</scope>
    <source>
        <strain evidence="3">GWSS32</strain>
    </source>
</reference>
<geneLocation type="mitochondrion" evidence="3"/>
<feature type="region of interest" description="Disordered" evidence="1">
    <location>
        <begin position="156"/>
        <end position="190"/>
    </location>
</feature>
<evidence type="ECO:0000256" key="2">
    <source>
        <dbReference type="SAM" id="Phobius"/>
    </source>
</evidence>
<keyword evidence="2" id="KW-0812">Transmembrane</keyword>
<keyword evidence="3" id="KW-0496">Mitochondrion</keyword>
<keyword evidence="2" id="KW-1133">Transmembrane helix</keyword>
<accession>A0AAU7YTV1</accession>
<name>A0AAU7YTV1_9PEZI</name>
<feature type="transmembrane region" description="Helical" evidence="2">
    <location>
        <begin position="12"/>
        <end position="36"/>
    </location>
</feature>
<dbReference type="AlphaFoldDB" id="A0AAU7YTV1"/>
<evidence type="ECO:0000256" key="1">
    <source>
        <dbReference type="SAM" id="MobiDB-lite"/>
    </source>
</evidence>
<keyword evidence="2" id="KW-0472">Membrane</keyword>
<gene>
    <name evidence="3" type="primary">orf406</name>
</gene>